<sequence length="252" mass="27672">MPEGSGGEESGSVNDHAIESFKTGYAAKHTNRSWEKHCAGCAEWEQNTVAELDTDVNAFFDSIPPPSYLDQSSTTGTLILSSGASTMFDSISRDTPKDLAHVEAALRVLKFAESRCCRAGRMGEMIRELMSSDGISSLSDDSYSTYGGELGTSEPKNAPPTGAAFYQEPGGSSFEPGTSIKQLLTNATNNLDPAWNPSSGEILDNGNMSVWMNAPTDFMNIQQWDAYIRDGQSKIWEAVLRCFTRWFWRRFS</sequence>
<proteinExistence type="predicted"/>
<dbReference type="EMBL" id="JARJLG010000003">
    <property type="protein sequence ID" value="KAJ7782282.1"/>
    <property type="molecule type" value="Genomic_DNA"/>
</dbReference>
<organism evidence="1 2">
    <name type="scientific">Mycena maculata</name>
    <dbReference type="NCBI Taxonomy" id="230809"/>
    <lineage>
        <taxon>Eukaryota</taxon>
        <taxon>Fungi</taxon>
        <taxon>Dikarya</taxon>
        <taxon>Basidiomycota</taxon>
        <taxon>Agaricomycotina</taxon>
        <taxon>Agaricomycetes</taxon>
        <taxon>Agaricomycetidae</taxon>
        <taxon>Agaricales</taxon>
        <taxon>Marasmiineae</taxon>
        <taxon>Mycenaceae</taxon>
        <taxon>Mycena</taxon>
    </lineage>
</organism>
<keyword evidence="2" id="KW-1185">Reference proteome</keyword>
<evidence type="ECO:0000313" key="2">
    <source>
        <dbReference type="Proteomes" id="UP001215280"/>
    </source>
</evidence>
<comment type="caution">
    <text evidence="1">The sequence shown here is derived from an EMBL/GenBank/DDBJ whole genome shotgun (WGS) entry which is preliminary data.</text>
</comment>
<gene>
    <name evidence="1" type="ORF">DFH07DRAFT_764450</name>
</gene>
<accession>A0AAD7NZS9</accession>
<evidence type="ECO:0000313" key="1">
    <source>
        <dbReference type="EMBL" id="KAJ7782282.1"/>
    </source>
</evidence>
<reference evidence="1" key="1">
    <citation type="submission" date="2023-03" db="EMBL/GenBank/DDBJ databases">
        <title>Massive genome expansion in bonnet fungi (Mycena s.s.) driven by repeated elements and novel gene families across ecological guilds.</title>
        <authorList>
            <consortium name="Lawrence Berkeley National Laboratory"/>
            <person name="Harder C.B."/>
            <person name="Miyauchi S."/>
            <person name="Viragh M."/>
            <person name="Kuo A."/>
            <person name="Thoen E."/>
            <person name="Andreopoulos B."/>
            <person name="Lu D."/>
            <person name="Skrede I."/>
            <person name="Drula E."/>
            <person name="Henrissat B."/>
            <person name="Morin E."/>
            <person name="Kohler A."/>
            <person name="Barry K."/>
            <person name="LaButti K."/>
            <person name="Morin E."/>
            <person name="Salamov A."/>
            <person name="Lipzen A."/>
            <person name="Mereny Z."/>
            <person name="Hegedus B."/>
            <person name="Baldrian P."/>
            <person name="Stursova M."/>
            <person name="Weitz H."/>
            <person name="Taylor A."/>
            <person name="Grigoriev I.V."/>
            <person name="Nagy L.G."/>
            <person name="Martin F."/>
            <person name="Kauserud H."/>
        </authorList>
    </citation>
    <scope>NUCLEOTIDE SEQUENCE</scope>
    <source>
        <strain evidence="1">CBHHK188m</strain>
    </source>
</reference>
<dbReference type="AlphaFoldDB" id="A0AAD7NZS9"/>
<protein>
    <submittedName>
        <fullName evidence="1">Uncharacterized protein</fullName>
    </submittedName>
</protein>
<name>A0AAD7NZS9_9AGAR</name>
<dbReference type="Proteomes" id="UP001215280">
    <property type="component" value="Unassembled WGS sequence"/>
</dbReference>